<dbReference type="RefSeq" id="WP_036076589.1">
    <property type="nucleotide sequence ID" value="NZ_AODE01000003.1"/>
</dbReference>
<protein>
    <submittedName>
        <fullName evidence="1">Uncharacterized protein</fullName>
    </submittedName>
</protein>
<dbReference type="PATRIC" id="fig|1265820.5.peg.109"/>
<evidence type="ECO:0000313" key="2">
    <source>
        <dbReference type="Proteomes" id="UP000019254"/>
    </source>
</evidence>
<comment type="caution">
    <text evidence="1">The sequence shown here is derived from an EMBL/GenBank/DDBJ whole genome shotgun (WGS) entry which is preliminary data.</text>
</comment>
<name>W7CAI6_9LIST</name>
<accession>W7CAI6</accession>
<keyword evidence="2" id="KW-1185">Reference proteome</keyword>
<sequence>MLVVSNNNSAIDNVAEKLDGLEKMFNFSIRLGNKCYTSKLVDNIQEKMKEDLERLKEKTKKVVGEK</sequence>
<dbReference type="STRING" id="1265820.PCORN_00565"/>
<organism evidence="1 2">
    <name type="scientific">Listeria cornellensis FSL F6-0969</name>
    <dbReference type="NCBI Taxonomy" id="1265820"/>
    <lineage>
        <taxon>Bacteria</taxon>
        <taxon>Bacillati</taxon>
        <taxon>Bacillota</taxon>
        <taxon>Bacilli</taxon>
        <taxon>Bacillales</taxon>
        <taxon>Listeriaceae</taxon>
        <taxon>Listeria</taxon>
    </lineage>
</organism>
<dbReference type="Proteomes" id="UP000019254">
    <property type="component" value="Unassembled WGS sequence"/>
</dbReference>
<dbReference type="AlphaFoldDB" id="W7CAI6"/>
<proteinExistence type="predicted"/>
<evidence type="ECO:0000313" key="1">
    <source>
        <dbReference type="EMBL" id="EUJ32781.1"/>
    </source>
</evidence>
<gene>
    <name evidence="1" type="ORF">PCORN_00565</name>
</gene>
<dbReference type="EMBL" id="AODE01000003">
    <property type="protein sequence ID" value="EUJ32781.1"/>
    <property type="molecule type" value="Genomic_DNA"/>
</dbReference>
<reference evidence="1 2" key="1">
    <citation type="journal article" date="2014" name="Int. J. Syst. Evol. Microbiol.">
        <title>Listeria floridensis sp. nov., Listeria aquatica sp. nov., Listeria cornellensis sp. nov., Listeria riparia sp. nov. and Listeria grandensis sp. nov., from agricultural and natural environments.</title>
        <authorList>
            <person name="den Bakker H.C."/>
            <person name="Warchocki S."/>
            <person name="Wright E.M."/>
            <person name="Allred A.F."/>
            <person name="Ahlstrom C."/>
            <person name="Manuel C.S."/>
            <person name="Stasiewicz M.J."/>
            <person name="Burrell A."/>
            <person name="Roof S."/>
            <person name="Strawn L."/>
            <person name="Fortes E.D."/>
            <person name="Nightingale K.K."/>
            <person name="Kephart D."/>
            <person name="Wiedmann M."/>
        </authorList>
    </citation>
    <scope>NUCLEOTIDE SEQUENCE [LARGE SCALE GENOMIC DNA]</scope>
    <source>
        <strain evidence="2">FSL F6-969</strain>
    </source>
</reference>